<dbReference type="Proteomes" id="UP000249789">
    <property type="component" value="Unassembled WGS sequence"/>
</dbReference>
<dbReference type="EMBL" id="KZ824626">
    <property type="protein sequence ID" value="RAK81241.1"/>
    <property type="molecule type" value="Genomic_DNA"/>
</dbReference>
<feature type="compositionally biased region" description="Low complexity" evidence="1">
    <location>
        <begin position="76"/>
        <end position="94"/>
    </location>
</feature>
<sequence length="220" mass="24612">MAPTTVREVMSPVAGHRPWWHCSNIRHFSAKCFGSSTPTGKYDLVMIAPKLHLTQPNHSVLARHSRNTHSQTISRTKTPSFYSSYKTKSSSKPPIGVRSTKAMKKLKYTPSTHHPPMLLLPAVSEMEMTQTIRRSPCHSSSHAKPPTSSPQMQPKKPAIASGVAYTLFSSLFGSVRVEARKSIPNFWPTRFVPTASMGSACYSIWELEWTNRPTRICLYA</sequence>
<gene>
    <name evidence="2" type="ORF">BO72DRAFT_241983</name>
</gene>
<dbReference type="VEuPathDB" id="FungiDB:BO72DRAFT_241983"/>
<reference evidence="2 3" key="1">
    <citation type="submission" date="2018-02" db="EMBL/GenBank/DDBJ databases">
        <title>The genomes of Aspergillus section Nigri reveals drivers in fungal speciation.</title>
        <authorList>
            <consortium name="DOE Joint Genome Institute"/>
            <person name="Vesth T.C."/>
            <person name="Nybo J."/>
            <person name="Theobald S."/>
            <person name="Brandl J."/>
            <person name="Frisvad J.C."/>
            <person name="Nielsen K.F."/>
            <person name="Lyhne E.K."/>
            <person name="Kogle M.E."/>
            <person name="Kuo A."/>
            <person name="Riley R."/>
            <person name="Clum A."/>
            <person name="Nolan M."/>
            <person name="Lipzen A."/>
            <person name="Salamov A."/>
            <person name="Henrissat B."/>
            <person name="Wiebenga A."/>
            <person name="De vries R.P."/>
            <person name="Grigoriev I.V."/>
            <person name="Mortensen U.H."/>
            <person name="Andersen M.R."/>
            <person name="Baker S.E."/>
        </authorList>
    </citation>
    <scope>NUCLEOTIDE SEQUENCE [LARGE SCALE GENOMIC DNA]</scope>
    <source>
        <strain evidence="2 3">CBS 313.89</strain>
    </source>
</reference>
<protein>
    <submittedName>
        <fullName evidence="2">Uncharacterized protein</fullName>
    </submittedName>
</protein>
<evidence type="ECO:0000313" key="2">
    <source>
        <dbReference type="EMBL" id="RAK81241.1"/>
    </source>
</evidence>
<accession>A0A8G1W373</accession>
<proteinExistence type="predicted"/>
<name>A0A8G1W373_9EURO</name>
<feature type="region of interest" description="Disordered" evidence="1">
    <location>
        <begin position="130"/>
        <end position="156"/>
    </location>
</feature>
<feature type="compositionally biased region" description="Polar residues" evidence="1">
    <location>
        <begin position="130"/>
        <end position="142"/>
    </location>
</feature>
<dbReference type="GeneID" id="63857264"/>
<feature type="region of interest" description="Disordered" evidence="1">
    <location>
        <begin position="61"/>
        <end position="98"/>
    </location>
</feature>
<dbReference type="AlphaFoldDB" id="A0A8G1W373"/>
<keyword evidence="3" id="KW-1185">Reference proteome</keyword>
<organism evidence="2 3">
    <name type="scientific">Aspergillus fijiensis CBS 313.89</name>
    <dbReference type="NCBI Taxonomy" id="1448319"/>
    <lineage>
        <taxon>Eukaryota</taxon>
        <taxon>Fungi</taxon>
        <taxon>Dikarya</taxon>
        <taxon>Ascomycota</taxon>
        <taxon>Pezizomycotina</taxon>
        <taxon>Eurotiomycetes</taxon>
        <taxon>Eurotiomycetidae</taxon>
        <taxon>Eurotiales</taxon>
        <taxon>Aspergillaceae</taxon>
        <taxon>Aspergillus</taxon>
    </lineage>
</organism>
<dbReference type="RefSeq" id="XP_040805251.1">
    <property type="nucleotide sequence ID" value="XM_040939931.1"/>
</dbReference>
<evidence type="ECO:0000313" key="3">
    <source>
        <dbReference type="Proteomes" id="UP000249789"/>
    </source>
</evidence>
<evidence type="ECO:0000256" key="1">
    <source>
        <dbReference type="SAM" id="MobiDB-lite"/>
    </source>
</evidence>